<comment type="similarity">
    <text evidence="9">Belongs to the binding-protein-dependent transport system permease family.</text>
</comment>
<comment type="subunit">
    <text evidence="2 10">The complex is composed of two ATP-binding proteins (UgpC), two transmembrane proteins (UgpA and UgpE) and a solute-binding protein (UgpB).</text>
</comment>
<keyword evidence="7 9" id="KW-1133">Transmembrane helix</keyword>
<keyword evidence="5 10" id="KW-1003">Cell membrane</keyword>
<proteinExistence type="inferred from homology"/>
<dbReference type="SUPFAM" id="SSF161098">
    <property type="entry name" value="MetI-like"/>
    <property type="match status" value="1"/>
</dbReference>
<dbReference type="EMBL" id="BAAAEW010000021">
    <property type="protein sequence ID" value="GAA0754893.1"/>
    <property type="molecule type" value="Genomic_DNA"/>
</dbReference>
<comment type="caution">
    <text evidence="12">The sequence shown here is derived from an EMBL/GenBank/DDBJ whole genome shotgun (WGS) entry which is preliminary data.</text>
</comment>
<keyword evidence="10" id="KW-0997">Cell inner membrane</keyword>
<evidence type="ECO:0000256" key="4">
    <source>
        <dbReference type="ARBA" id="ARBA00022448"/>
    </source>
</evidence>
<feature type="transmembrane region" description="Helical" evidence="9">
    <location>
        <begin position="117"/>
        <end position="140"/>
    </location>
</feature>
<keyword evidence="4 9" id="KW-0813">Transport</keyword>
<feature type="transmembrane region" description="Helical" evidence="9">
    <location>
        <begin position="262"/>
        <end position="280"/>
    </location>
</feature>
<feature type="transmembrane region" description="Helical" evidence="9">
    <location>
        <begin position="160"/>
        <end position="181"/>
    </location>
</feature>
<dbReference type="InterPro" id="IPR035906">
    <property type="entry name" value="MetI-like_sf"/>
</dbReference>
<feature type="domain" description="ABC transmembrane type-1" evidence="11">
    <location>
        <begin position="82"/>
        <end position="280"/>
    </location>
</feature>
<evidence type="ECO:0000259" key="11">
    <source>
        <dbReference type="PROSITE" id="PS50928"/>
    </source>
</evidence>
<keyword evidence="6 9" id="KW-0812">Transmembrane</keyword>
<dbReference type="Pfam" id="PF00528">
    <property type="entry name" value="BPD_transp_1"/>
    <property type="match status" value="1"/>
</dbReference>
<evidence type="ECO:0000256" key="1">
    <source>
        <dbReference type="ARBA" id="ARBA00004651"/>
    </source>
</evidence>
<evidence type="ECO:0000256" key="8">
    <source>
        <dbReference type="ARBA" id="ARBA00023136"/>
    </source>
</evidence>
<evidence type="ECO:0000256" key="7">
    <source>
        <dbReference type="ARBA" id="ARBA00022989"/>
    </source>
</evidence>
<evidence type="ECO:0000313" key="12">
    <source>
        <dbReference type="EMBL" id="GAA0754893.1"/>
    </source>
</evidence>
<evidence type="ECO:0000256" key="2">
    <source>
        <dbReference type="ARBA" id="ARBA00011557"/>
    </source>
</evidence>
<name>A0ABN1K4X2_9BURK</name>
<dbReference type="CDD" id="cd06261">
    <property type="entry name" value="TM_PBP2"/>
    <property type="match status" value="1"/>
</dbReference>
<feature type="transmembrane region" description="Helical" evidence="9">
    <location>
        <begin position="202"/>
        <end position="227"/>
    </location>
</feature>
<protein>
    <recommendedName>
        <fullName evidence="3 10">sn-glycerol-3-phosphate transport system permease protein UgpE</fullName>
    </recommendedName>
</protein>
<comment type="function">
    <text evidence="10">Part of the ABC transporter complex UgpBAEC involved in sn-glycerol-3-phosphate (G3P) import. Probably responsible for the translocation of the substrate across the membrane.</text>
</comment>
<evidence type="ECO:0000256" key="9">
    <source>
        <dbReference type="RuleBase" id="RU363032"/>
    </source>
</evidence>
<dbReference type="InterPro" id="IPR000515">
    <property type="entry name" value="MetI-like"/>
</dbReference>
<evidence type="ECO:0000256" key="3">
    <source>
        <dbReference type="ARBA" id="ARBA00020515"/>
    </source>
</evidence>
<evidence type="ECO:0000256" key="10">
    <source>
        <dbReference type="RuleBase" id="RU363056"/>
    </source>
</evidence>
<dbReference type="Gene3D" id="1.10.3720.10">
    <property type="entry name" value="MetI-like"/>
    <property type="match status" value="1"/>
</dbReference>
<feature type="transmembrane region" description="Helical" evidence="9">
    <location>
        <begin position="20"/>
        <end position="42"/>
    </location>
</feature>
<comment type="subcellular location">
    <subcellularLocation>
        <location evidence="10">Cell inner membrane</location>
        <topology evidence="10">Multi-pass membrane protein</topology>
    </subcellularLocation>
    <subcellularLocation>
        <location evidence="1 9">Cell membrane</location>
        <topology evidence="1 9">Multi-pass membrane protein</topology>
    </subcellularLocation>
</comment>
<organism evidence="12 13">
    <name type="scientific">Ideonella azotifigens</name>
    <dbReference type="NCBI Taxonomy" id="513160"/>
    <lineage>
        <taxon>Bacteria</taxon>
        <taxon>Pseudomonadati</taxon>
        <taxon>Pseudomonadota</taxon>
        <taxon>Betaproteobacteria</taxon>
        <taxon>Burkholderiales</taxon>
        <taxon>Sphaerotilaceae</taxon>
        <taxon>Ideonella</taxon>
    </lineage>
</organism>
<feature type="transmembrane region" description="Helical" evidence="9">
    <location>
        <begin position="87"/>
        <end position="108"/>
    </location>
</feature>
<dbReference type="Proteomes" id="UP001500279">
    <property type="component" value="Unassembled WGS sequence"/>
</dbReference>
<evidence type="ECO:0000256" key="6">
    <source>
        <dbReference type="ARBA" id="ARBA00022692"/>
    </source>
</evidence>
<sequence>MMNGKRAAGPSEVAKSLLHIALMLLAGLVFAYPLLFMVAASFKPGEALFTDLGKPTALLPDARWSLNNYRAVFEKGAVGAYLLNSGLIALVSVSAGIFINSAAAFALAKLKWRGQGLVLTLVIGLLIVPFEVLAIPMLLIVSKLPWFDASGLTIGWLDTLHVQIIPFLANSFCVFLFYQFFKDVPDELVEAGRMDGAGALTIYLRLVLPVCKPVIVTAAIILFLGMWNQYLWPVMTVHTASARPVMVGLQQFFGRSTQWGEVMAYACLITLPVMVFFLLFQKQFIRSVVGAGIKG</sequence>
<evidence type="ECO:0000313" key="13">
    <source>
        <dbReference type="Proteomes" id="UP001500279"/>
    </source>
</evidence>
<dbReference type="PANTHER" id="PTHR43744">
    <property type="entry name" value="ABC TRANSPORTER PERMEASE PROTEIN MG189-RELATED-RELATED"/>
    <property type="match status" value="1"/>
</dbReference>
<dbReference type="PROSITE" id="PS50928">
    <property type="entry name" value="ABC_TM1"/>
    <property type="match status" value="1"/>
</dbReference>
<gene>
    <name evidence="10" type="primary">ugpE</name>
    <name evidence="12" type="ORF">GCM10009107_31830</name>
</gene>
<dbReference type="PANTHER" id="PTHR43744:SF8">
    <property type="entry name" value="SN-GLYCEROL-3-PHOSPHATE TRANSPORT SYSTEM PERMEASE PROTEIN UGPE"/>
    <property type="match status" value="1"/>
</dbReference>
<dbReference type="RefSeq" id="WP_211361331.1">
    <property type="nucleotide sequence ID" value="NZ_BAAAEW010000021.1"/>
</dbReference>
<evidence type="ECO:0000256" key="5">
    <source>
        <dbReference type="ARBA" id="ARBA00022475"/>
    </source>
</evidence>
<keyword evidence="8 9" id="KW-0472">Membrane</keyword>
<reference evidence="12 13" key="1">
    <citation type="journal article" date="2019" name="Int. J. Syst. Evol. Microbiol.">
        <title>The Global Catalogue of Microorganisms (GCM) 10K type strain sequencing project: providing services to taxonomists for standard genome sequencing and annotation.</title>
        <authorList>
            <consortium name="The Broad Institute Genomics Platform"/>
            <consortium name="The Broad Institute Genome Sequencing Center for Infectious Disease"/>
            <person name="Wu L."/>
            <person name="Ma J."/>
        </authorList>
    </citation>
    <scope>NUCLEOTIDE SEQUENCE [LARGE SCALE GENOMIC DNA]</scope>
    <source>
        <strain evidence="12 13">JCM 15503</strain>
    </source>
</reference>
<accession>A0ABN1K4X2</accession>
<keyword evidence="13" id="KW-1185">Reference proteome</keyword>